<dbReference type="Pfam" id="PF11735">
    <property type="entry name" value="CAP59_mtransfer"/>
    <property type="match status" value="1"/>
</dbReference>
<dbReference type="InterPro" id="IPR021047">
    <property type="entry name" value="Mannosyltransferase_CMT1"/>
</dbReference>
<dbReference type="GO" id="GO:0016757">
    <property type="term" value="F:glycosyltransferase activity"/>
    <property type="evidence" value="ECO:0007669"/>
    <property type="project" value="UniProtKB-KW"/>
</dbReference>
<evidence type="ECO:0000313" key="2">
    <source>
        <dbReference type="Proteomes" id="UP000193144"/>
    </source>
</evidence>
<gene>
    <name evidence="1" type="ORF">BCR34DRAFT_608612</name>
</gene>
<dbReference type="EMBL" id="MCFA01000350">
    <property type="protein sequence ID" value="ORX93222.1"/>
    <property type="molecule type" value="Genomic_DNA"/>
</dbReference>
<proteinExistence type="predicted"/>
<keyword evidence="2" id="KW-1185">Reference proteome</keyword>
<comment type="caution">
    <text evidence="1">The sequence shown here is derived from an EMBL/GenBank/DDBJ whole genome shotgun (WGS) entry which is preliminary data.</text>
</comment>
<dbReference type="OrthoDB" id="262547at2759"/>
<dbReference type="PANTHER" id="PTHR34144:SF8">
    <property type="entry name" value="GLYCOSYLTRANSFERASE FAMILY 69 PROTEIN"/>
    <property type="match status" value="1"/>
</dbReference>
<accession>A0A1Y1Y5C6</accession>
<keyword evidence="1" id="KW-0328">Glycosyltransferase</keyword>
<name>A0A1Y1Y5C6_9PLEO</name>
<reference evidence="1 2" key="1">
    <citation type="submission" date="2016-07" db="EMBL/GenBank/DDBJ databases">
        <title>Pervasive Adenine N6-methylation of Active Genes in Fungi.</title>
        <authorList>
            <consortium name="DOE Joint Genome Institute"/>
            <person name="Mondo S.J."/>
            <person name="Dannebaum R.O."/>
            <person name="Kuo R.C."/>
            <person name="Labutti K."/>
            <person name="Haridas S."/>
            <person name="Kuo A."/>
            <person name="Salamov A."/>
            <person name="Ahrendt S.R."/>
            <person name="Lipzen A."/>
            <person name="Sullivan W."/>
            <person name="Andreopoulos W.B."/>
            <person name="Clum A."/>
            <person name="Lindquist E."/>
            <person name="Daum C."/>
            <person name="Ramamoorthy G.K."/>
            <person name="Gryganskyi A."/>
            <person name="Culley D."/>
            <person name="Magnuson J.K."/>
            <person name="James T.Y."/>
            <person name="O'Malley M.A."/>
            <person name="Stajich J.E."/>
            <person name="Spatafora J.W."/>
            <person name="Visel A."/>
            <person name="Grigoriev I.V."/>
        </authorList>
    </citation>
    <scope>NUCLEOTIDE SEQUENCE [LARGE SCALE GENOMIC DNA]</scope>
    <source>
        <strain evidence="1 2">CBS 115471</strain>
    </source>
</reference>
<protein>
    <submittedName>
        <fullName evidence="1">Cryptococcal mannosyltransferase 1-domain-containing protein</fullName>
    </submittedName>
</protein>
<dbReference type="Proteomes" id="UP000193144">
    <property type="component" value="Unassembled WGS sequence"/>
</dbReference>
<dbReference type="AlphaFoldDB" id="A0A1Y1Y5C6"/>
<keyword evidence="1" id="KW-0808">Transferase</keyword>
<evidence type="ECO:0000313" key="1">
    <source>
        <dbReference type="EMBL" id="ORX93222.1"/>
    </source>
</evidence>
<sequence length="423" mass="48607">MFPPEHYKELEWQAHDPLSGVGPGNSQHEKIFIAVNIINEDLIRGSWGNNLMELVRLLGPQNVFVSIYENDAGKGTAAALEELSQKLACNKSIVSGDHISLSEFPTVTLPSGEKRVKRLNYLAEVRNRATLPLQSGPIVDQWEATHPTFRRAEARFDKVLFLNDVYFSPIEALQLLFSTNRGQYSAACAIDFVAKVMFYDTFVVHDMEGYGMGLMFYPWFPVIGEQQSRNDVLALKDTVRVRSCWGGMAAFDAEIFRPKVSDNNETVPALRFRSIDEPYWEEAECCLFFADMEVRRAMLHEQGKGVFVNPYIRVAYDQVTWDWLPFFRRYERMFQFLQYIVSKIGYPEYNPRREHVAGARVEERVWIPEGDSGAGHWEDMERNADAGGWCGQRRMFVMKKDLAKANGDGWGKNWEKVKIPWGL</sequence>
<dbReference type="PANTHER" id="PTHR34144">
    <property type="entry name" value="CHROMOSOME 8, WHOLE GENOME SHOTGUN SEQUENCE"/>
    <property type="match status" value="1"/>
</dbReference>
<organism evidence="1 2">
    <name type="scientific">Clohesyomyces aquaticus</name>
    <dbReference type="NCBI Taxonomy" id="1231657"/>
    <lineage>
        <taxon>Eukaryota</taxon>
        <taxon>Fungi</taxon>
        <taxon>Dikarya</taxon>
        <taxon>Ascomycota</taxon>
        <taxon>Pezizomycotina</taxon>
        <taxon>Dothideomycetes</taxon>
        <taxon>Pleosporomycetidae</taxon>
        <taxon>Pleosporales</taxon>
        <taxon>Lindgomycetaceae</taxon>
        <taxon>Clohesyomyces</taxon>
    </lineage>
</organism>